<proteinExistence type="predicted"/>
<dbReference type="EMBL" id="CM042050">
    <property type="protein sequence ID" value="KAI3736199.1"/>
    <property type="molecule type" value="Genomic_DNA"/>
</dbReference>
<reference evidence="2" key="1">
    <citation type="journal article" date="2022" name="Mol. Ecol. Resour.">
        <title>The genomes of chicory, endive, great burdock and yacon provide insights into Asteraceae palaeo-polyploidization history and plant inulin production.</title>
        <authorList>
            <person name="Fan W."/>
            <person name="Wang S."/>
            <person name="Wang H."/>
            <person name="Wang A."/>
            <person name="Jiang F."/>
            <person name="Liu H."/>
            <person name="Zhao H."/>
            <person name="Xu D."/>
            <person name="Zhang Y."/>
        </authorList>
    </citation>
    <scope>NUCLEOTIDE SEQUENCE [LARGE SCALE GENOMIC DNA]</scope>
    <source>
        <strain evidence="2">cv. Niubang</strain>
    </source>
</reference>
<evidence type="ECO:0000313" key="2">
    <source>
        <dbReference type="Proteomes" id="UP001055879"/>
    </source>
</evidence>
<sequence length="298" mass="32591">MPLYTTLTSPYKLVSQQQTYISGPNLATVDTNVNSLSTKVDSLSASLNNTTSAVQTAGDALKTLTATCASKADLSQIATLQEAIFKVREESKQQYDDLSAKIDSCTATLQQILHKLNEPAPVPTPSFTEDDRSALTIAVEFIHLATSDIPALEGRLTGLEAEVQKLATATTSSPIKDLSLADNDKEGEKNAEENTEVEVIAEPPKETPSQVEGEIAADKAPPTITEIIDDEEEDEDDDEDLDLEDQEDDSHQVDDDDDDEDPSLWCSSDSDSFERSYPSRGETRNIFRNPFPKQRCIC</sequence>
<accession>A0ACB9CPF3</accession>
<gene>
    <name evidence="1" type="ORF">L6452_15737</name>
</gene>
<reference evidence="1 2" key="2">
    <citation type="journal article" date="2022" name="Mol. Ecol. Resour.">
        <title>The genomes of chicory, endive, great burdock and yacon provide insights into Asteraceae paleo-polyploidization history and plant inulin production.</title>
        <authorList>
            <person name="Fan W."/>
            <person name="Wang S."/>
            <person name="Wang H."/>
            <person name="Wang A."/>
            <person name="Jiang F."/>
            <person name="Liu H."/>
            <person name="Zhao H."/>
            <person name="Xu D."/>
            <person name="Zhang Y."/>
        </authorList>
    </citation>
    <scope>NUCLEOTIDE SEQUENCE [LARGE SCALE GENOMIC DNA]</scope>
    <source>
        <strain evidence="2">cv. Niubang</strain>
    </source>
</reference>
<organism evidence="1 2">
    <name type="scientific">Arctium lappa</name>
    <name type="common">Greater burdock</name>
    <name type="synonym">Lappa major</name>
    <dbReference type="NCBI Taxonomy" id="4217"/>
    <lineage>
        <taxon>Eukaryota</taxon>
        <taxon>Viridiplantae</taxon>
        <taxon>Streptophyta</taxon>
        <taxon>Embryophyta</taxon>
        <taxon>Tracheophyta</taxon>
        <taxon>Spermatophyta</taxon>
        <taxon>Magnoliopsida</taxon>
        <taxon>eudicotyledons</taxon>
        <taxon>Gunneridae</taxon>
        <taxon>Pentapetalae</taxon>
        <taxon>asterids</taxon>
        <taxon>campanulids</taxon>
        <taxon>Asterales</taxon>
        <taxon>Asteraceae</taxon>
        <taxon>Carduoideae</taxon>
        <taxon>Cardueae</taxon>
        <taxon>Arctiinae</taxon>
        <taxon>Arctium</taxon>
    </lineage>
</organism>
<dbReference type="Proteomes" id="UP001055879">
    <property type="component" value="Linkage Group LG04"/>
</dbReference>
<name>A0ACB9CPF3_ARCLA</name>
<evidence type="ECO:0000313" key="1">
    <source>
        <dbReference type="EMBL" id="KAI3736199.1"/>
    </source>
</evidence>
<keyword evidence="2" id="KW-1185">Reference proteome</keyword>
<protein>
    <submittedName>
        <fullName evidence="1">Uncharacterized protein</fullName>
    </submittedName>
</protein>
<comment type="caution">
    <text evidence="1">The sequence shown here is derived from an EMBL/GenBank/DDBJ whole genome shotgun (WGS) entry which is preliminary data.</text>
</comment>